<protein>
    <recommendedName>
        <fullName evidence="4">Mannan endo-1,6-alpha-mannosidase</fullName>
    </recommendedName>
</protein>
<evidence type="ECO:0008006" key="4">
    <source>
        <dbReference type="Google" id="ProtNLM"/>
    </source>
</evidence>
<dbReference type="GO" id="GO:0005975">
    <property type="term" value="P:carbohydrate metabolic process"/>
    <property type="evidence" value="ECO:0007669"/>
    <property type="project" value="InterPro"/>
</dbReference>
<dbReference type="InterPro" id="IPR008928">
    <property type="entry name" value="6-hairpin_glycosidase_sf"/>
</dbReference>
<dbReference type="Pfam" id="PF03663">
    <property type="entry name" value="Glyco_hydro_76"/>
    <property type="match status" value="1"/>
</dbReference>
<name>A0A9W9CVI4_9PEZI</name>
<dbReference type="Gene3D" id="1.50.10.20">
    <property type="match status" value="1"/>
</dbReference>
<organism evidence="2 3">
    <name type="scientific">Gnomoniopsis smithogilvyi</name>
    <dbReference type="NCBI Taxonomy" id="1191159"/>
    <lineage>
        <taxon>Eukaryota</taxon>
        <taxon>Fungi</taxon>
        <taxon>Dikarya</taxon>
        <taxon>Ascomycota</taxon>
        <taxon>Pezizomycotina</taxon>
        <taxon>Sordariomycetes</taxon>
        <taxon>Sordariomycetidae</taxon>
        <taxon>Diaporthales</taxon>
        <taxon>Gnomoniaceae</taxon>
        <taxon>Gnomoniopsis</taxon>
    </lineage>
</organism>
<keyword evidence="3" id="KW-1185">Reference proteome</keyword>
<dbReference type="SUPFAM" id="SSF48208">
    <property type="entry name" value="Six-hairpin glycosidases"/>
    <property type="match status" value="1"/>
</dbReference>
<dbReference type="PANTHER" id="PTHR47791">
    <property type="entry name" value="MEIOTICALLY UP-REGULATED GENE 191 PROTEIN"/>
    <property type="match status" value="1"/>
</dbReference>
<feature type="region of interest" description="Disordered" evidence="1">
    <location>
        <begin position="41"/>
        <end position="60"/>
    </location>
</feature>
<dbReference type="OrthoDB" id="9984024at2759"/>
<evidence type="ECO:0000256" key="1">
    <source>
        <dbReference type="SAM" id="MobiDB-lite"/>
    </source>
</evidence>
<accession>A0A9W9CVI4</accession>
<dbReference type="EMBL" id="JAPEVB010000004">
    <property type="protein sequence ID" value="KAJ4390138.1"/>
    <property type="molecule type" value="Genomic_DNA"/>
</dbReference>
<proteinExistence type="predicted"/>
<comment type="caution">
    <text evidence="2">The sequence shown here is derived from an EMBL/GenBank/DDBJ whole genome shotgun (WGS) entry which is preliminary data.</text>
</comment>
<dbReference type="InterPro" id="IPR005198">
    <property type="entry name" value="Glyco_hydro_76"/>
</dbReference>
<gene>
    <name evidence="2" type="ORF">N0V93_007612</name>
</gene>
<sequence>MTRHISTWRSIPYKNNPGLLLGGRKEVVTFVQTAPMIPASPTPALLSHGPGGTPRPSSSSARSFVSYRRSYLAAGASSLAPVSRWWALALVRLYDITLNTTYLEIAQLDADYMYSYWNSTCGGGIIWDIPDLSYKNAISNELFIKLTASLHNRIPDDTKYLDQALQAWAWFNQSGMINSQNLINDGLSDNCTNNNDTEWTYNQGVILGGLTELYAATGDEDLLNTAMKIADAVVQSAALSPNGILTESCEVASVGCDSNQETFKGIFARNLAELNVLLPDEPYSQYLEANAQSAWQTDRNNTDFFGISWAGPLANVSVGTQSSAVSLLIANIWEKL</sequence>
<evidence type="ECO:0000313" key="2">
    <source>
        <dbReference type="EMBL" id="KAJ4390138.1"/>
    </source>
</evidence>
<dbReference type="Proteomes" id="UP001140453">
    <property type="component" value="Unassembled WGS sequence"/>
</dbReference>
<dbReference type="InterPro" id="IPR053169">
    <property type="entry name" value="MUG_Protein"/>
</dbReference>
<dbReference type="AlphaFoldDB" id="A0A9W9CVI4"/>
<evidence type="ECO:0000313" key="3">
    <source>
        <dbReference type="Proteomes" id="UP001140453"/>
    </source>
</evidence>
<reference evidence="2" key="1">
    <citation type="submission" date="2022-10" db="EMBL/GenBank/DDBJ databases">
        <title>Tapping the CABI collections for fungal endophytes: first genome assemblies for Collariella, Neodidymelliopsis, Ascochyta clinopodiicola, Didymella pomorum, Didymosphaeria variabile, Neocosmospora piperis and Neocucurbitaria cava.</title>
        <authorList>
            <person name="Hill R."/>
        </authorList>
    </citation>
    <scope>NUCLEOTIDE SEQUENCE</scope>
    <source>
        <strain evidence="2">IMI 355082</strain>
    </source>
</reference>
<dbReference type="PANTHER" id="PTHR47791:SF3">
    <property type="entry name" value="MEIOTICALLY UP-REGULATED GENE 191 PROTEIN"/>
    <property type="match status" value="1"/>
</dbReference>